<dbReference type="RefSeq" id="XP_008894085.1">
    <property type="nucleotide sequence ID" value="XM_008895837.1"/>
</dbReference>
<dbReference type="AlphaFoldDB" id="W2R6C4"/>
<reference evidence="3" key="1">
    <citation type="submission" date="2011-12" db="EMBL/GenBank/DDBJ databases">
        <authorList>
            <consortium name="The Broad Institute Genome Sequencing Platform"/>
            <person name="Russ C."/>
            <person name="Tyler B."/>
            <person name="Panabieres F."/>
            <person name="Shan W."/>
            <person name="Tripathy S."/>
            <person name="Grunwald N."/>
            <person name="Machado M."/>
            <person name="Young S.K."/>
            <person name="Zeng Q."/>
            <person name="Gargeya S."/>
            <person name="Fitzgerald M."/>
            <person name="Haas B."/>
            <person name="Abouelleil A."/>
            <person name="Alvarado L."/>
            <person name="Arachchi H.M."/>
            <person name="Berlin A."/>
            <person name="Chapman S.B."/>
            <person name="Gearin G."/>
            <person name="Goldberg J."/>
            <person name="Griggs A."/>
            <person name="Gujja S."/>
            <person name="Hansen M."/>
            <person name="Heiman D."/>
            <person name="Howarth C."/>
            <person name="Larimer J."/>
            <person name="Lui A."/>
            <person name="MacDonald P.J.P."/>
            <person name="McCowen C."/>
            <person name="Montmayeur A."/>
            <person name="Murphy C."/>
            <person name="Neiman D."/>
            <person name="Pearson M."/>
            <person name="Priest M."/>
            <person name="Roberts A."/>
            <person name="Saif S."/>
            <person name="Shea T."/>
            <person name="Sisk P."/>
            <person name="Stolte C."/>
            <person name="Sykes S."/>
            <person name="Wortman J."/>
            <person name="Nusbaum C."/>
            <person name="Birren B."/>
        </authorList>
    </citation>
    <scope>NUCLEOTIDE SEQUENCE [LARGE SCALE GENOMIC DNA]</scope>
    <source>
        <strain evidence="3">INRA-310</strain>
    </source>
</reference>
<dbReference type="OMA" id="QTHERGG"/>
<organism evidence="2 3">
    <name type="scientific">Phytophthora nicotianae (strain INRA-310)</name>
    <name type="common">Phytophthora parasitica</name>
    <dbReference type="NCBI Taxonomy" id="761204"/>
    <lineage>
        <taxon>Eukaryota</taxon>
        <taxon>Sar</taxon>
        <taxon>Stramenopiles</taxon>
        <taxon>Oomycota</taxon>
        <taxon>Peronosporomycetes</taxon>
        <taxon>Peronosporales</taxon>
        <taxon>Peronosporaceae</taxon>
        <taxon>Phytophthora</taxon>
    </lineage>
</organism>
<protein>
    <submittedName>
        <fullName evidence="2">Uncharacterized protein</fullName>
    </submittedName>
</protein>
<feature type="compositionally biased region" description="Basic and acidic residues" evidence="1">
    <location>
        <begin position="284"/>
        <end position="301"/>
    </location>
</feature>
<sequence length="349" mass="39709">MASDDENSHNQTTDGLNAAETAQSAERAMPTTSSSTAMVTRVPQPIFAVVAAPKVTSTSRDSLIHWLKLRKEYEEATMERCKDGKEDFDTVLTSVKNSFDDDLLTTLCEANWGVSKEDLTDAYLLKQIRAITDSYQNQVLPPVNELFRTELKMNMDNLDIQSRVTDYFVSCNLLIKKYGFVSFFEGEKGLKKKCKLLINSLPEMLKEKVENEIEYRFPEARTSVLKLSNLINQQALEQAIEDRALKRGKEASRKSKSHNQPRPFHDKKRQVQGQYQQKGKRSKKADGQKVEKSEDKKEVSSKKGVPKNGCFHCGGEHYLSRCPTATKEDRERLISKEKKGERPPAGRHR</sequence>
<evidence type="ECO:0000313" key="2">
    <source>
        <dbReference type="EMBL" id="ETN20075.1"/>
    </source>
</evidence>
<accession>W2R6C4</accession>
<feature type="compositionally biased region" description="Polar residues" evidence="1">
    <location>
        <begin position="9"/>
        <end position="37"/>
    </location>
</feature>
<gene>
    <name evidence="2" type="ORF">PPTG_03162</name>
</gene>
<dbReference type="OrthoDB" id="104157at2759"/>
<evidence type="ECO:0000256" key="1">
    <source>
        <dbReference type="SAM" id="MobiDB-lite"/>
    </source>
</evidence>
<feature type="region of interest" description="Disordered" evidence="1">
    <location>
        <begin position="247"/>
        <end position="349"/>
    </location>
</feature>
<name>W2R6C4_PHYN3</name>
<proteinExistence type="predicted"/>
<dbReference type="Proteomes" id="UP000018817">
    <property type="component" value="Unassembled WGS sequence"/>
</dbReference>
<dbReference type="EMBL" id="KI669564">
    <property type="protein sequence ID" value="ETN20075.1"/>
    <property type="molecule type" value="Genomic_DNA"/>
</dbReference>
<dbReference type="VEuPathDB" id="FungiDB:PPTG_03162"/>
<feature type="region of interest" description="Disordered" evidence="1">
    <location>
        <begin position="1"/>
        <end position="37"/>
    </location>
</feature>
<feature type="compositionally biased region" description="Basic and acidic residues" evidence="1">
    <location>
        <begin position="326"/>
        <end position="349"/>
    </location>
</feature>
<evidence type="ECO:0000313" key="3">
    <source>
        <dbReference type="Proteomes" id="UP000018817"/>
    </source>
</evidence>
<dbReference type="GeneID" id="20173354"/>
<feature type="compositionally biased region" description="Basic residues" evidence="1">
    <location>
        <begin position="254"/>
        <end position="270"/>
    </location>
</feature>
<dbReference type="STRING" id="761204.W2R6C4"/>
<reference evidence="2 3" key="2">
    <citation type="submission" date="2013-11" db="EMBL/GenBank/DDBJ databases">
        <title>The Genome Sequence of Phytophthora parasitica INRA-310.</title>
        <authorList>
            <consortium name="The Broad Institute Genomics Platform"/>
            <person name="Russ C."/>
            <person name="Tyler B."/>
            <person name="Panabieres F."/>
            <person name="Shan W."/>
            <person name="Tripathy S."/>
            <person name="Grunwald N."/>
            <person name="Machado M."/>
            <person name="Johnson C.S."/>
            <person name="Arredondo F."/>
            <person name="Hong C."/>
            <person name="Coffey M."/>
            <person name="Young S.K."/>
            <person name="Zeng Q."/>
            <person name="Gargeya S."/>
            <person name="Fitzgerald M."/>
            <person name="Abouelleil A."/>
            <person name="Alvarado L."/>
            <person name="Chapman S.B."/>
            <person name="Gainer-Dewar J."/>
            <person name="Goldberg J."/>
            <person name="Griggs A."/>
            <person name="Gujja S."/>
            <person name="Hansen M."/>
            <person name="Howarth C."/>
            <person name="Imamovic A."/>
            <person name="Ireland A."/>
            <person name="Larimer J."/>
            <person name="McCowan C."/>
            <person name="Murphy C."/>
            <person name="Pearson M."/>
            <person name="Poon T.W."/>
            <person name="Priest M."/>
            <person name="Roberts A."/>
            <person name="Saif S."/>
            <person name="Shea T."/>
            <person name="Sykes S."/>
            <person name="Wortman J."/>
            <person name="Nusbaum C."/>
            <person name="Birren B."/>
        </authorList>
    </citation>
    <scope>NUCLEOTIDE SEQUENCE [LARGE SCALE GENOMIC DNA]</scope>
    <source>
        <strain evidence="2 3">INRA-310</strain>
    </source>
</reference>